<comment type="caution">
    <text evidence="3">The sequence shown here is derived from an EMBL/GenBank/DDBJ whole genome shotgun (WGS) entry which is preliminary data.</text>
</comment>
<dbReference type="Gene3D" id="3.40.50.1820">
    <property type="entry name" value="alpha/beta hydrolase"/>
    <property type="match status" value="1"/>
</dbReference>
<dbReference type="EMBL" id="VXIV02003179">
    <property type="protein sequence ID" value="KAF6020354.1"/>
    <property type="molecule type" value="Genomic_DNA"/>
</dbReference>
<dbReference type="AlphaFoldDB" id="A0A7J7J3S1"/>
<dbReference type="Pfam" id="PF01764">
    <property type="entry name" value="Lipase_3"/>
    <property type="match status" value="1"/>
</dbReference>
<proteinExistence type="predicted"/>
<dbReference type="OrthoDB" id="5960337at2759"/>
<dbReference type="GO" id="GO:0006629">
    <property type="term" value="P:lipid metabolic process"/>
    <property type="evidence" value="ECO:0007669"/>
    <property type="project" value="InterPro"/>
</dbReference>
<reference evidence="3" key="1">
    <citation type="submission" date="2020-06" db="EMBL/GenBank/DDBJ databases">
        <title>Draft genome of Bugula neritina, a colonial animal packing powerful symbionts and potential medicines.</title>
        <authorList>
            <person name="Rayko M."/>
        </authorList>
    </citation>
    <scope>NUCLEOTIDE SEQUENCE [LARGE SCALE GENOMIC DNA]</scope>
    <source>
        <strain evidence="3">Kwan_BN1</strain>
    </source>
</reference>
<sequence>MMNYLQTAACVVLWALIGQAAAGCFEQTNCTSCTSYSGNYFFPCTWCPMTHQCHTSGSLYNDCYRHVYIPTPELCPVEDSKPYNQTLAAQIAQWAAMAYAPHTKIDPKVLSKVLRDQLPGNYKMLKIIQRQCDLMVNYSACTVLVAMSHQEKNIIVSFEGTQNMDQLYEQFITTALAGLANTRIGGQVLFYNENLQKLLYPCLKSYLEEILAAYSNYTLTMTGHSLGGAQAQIAAATLVRERIISTDKLLVYTYGAPRFADVDFVSIFDKLVKTNWRLIQARDPVPKIPPSYYLYHTHGEVWFSTPGVTVNSEYVICTDNEDESCAWSQGPRLCFTDECVRIHKNYFIKDMGYAFDEQRLGGPRRPNRSKLGECDSLDFSEI</sequence>
<evidence type="ECO:0000256" key="1">
    <source>
        <dbReference type="SAM" id="SignalP"/>
    </source>
</evidence>
<protein>
    <recommendedName>
        <fullName evidence="2">Fungal lipase-type domain-containing protein</fullName>
    </recommendedName>
</protein>
<evidence type="ECO:0000259" key="2">
    <source>
        <dbReference type="Pfam" id="PF01764"/>
    </source>
</evidence>
<feature type="domain" description="Fungal lipase-type" evidence="2">
    <location>
        <begin position="155"/>
        <end position="291"/>
    </location>
</feature>
<name>A0A7J7J3S1_BUGNE</name>
<evidence type="ECO:0000313" key="3">
    <source>
        <dbReference type="EMBL" id="KAF6020354.1"/>
    </source>
</evidence>
<dbReference type="InterPro" id="IPR029058">
    <property type="entry name" value="AB_hydrolase_fold"/>
</dbReference>
<keyword evidence="1" id="KW-0732">Signal</keyword>
<accession>A0A7J7J3S1</accession>
<gene>
    <name evidence="3" type="ORF">EB796_021326</name>
</gene>
<evidence type="ECO:0000313" key="4">
    <source>
        <dbReference type="Proteomes" id="UP000593567"/>
    </source>
</evidence>
<organism evidence="3 4">
    <name type="scientific">Bugula neritina</name>
    <name type="common">Brown bryozoan</name>
    <name type="synonym">Sertularia neritina</name>
    <dbReference type="NCBI Taxonomy" id="10212"/>
    <lineage>
        <taxon>Eukaryota</taxon>
        <taxon>Metazoa</taxon>
        <taxon>Spiralia</taxon>
        <taxon>Lophotrochozoa</taxon>
        <taxon>Bryozoa</taxon>
        <taxon>Gymnolaemata</taxon>
        <taxon>Cheilostomatida</taxon>
        <taxon>Flustrina</taxon>
        <taxon>Buguloidea</taxon>
        <taxon>Bugulidae</taxon>
        <taxon>Bugula</taxon>
    </lineage>
</organism>
<dbReference type="SUPFAM" id="SSF53474">
    <property type="entry name" value="alpha/beta-Hydrolases"/>
    <property type="match status" value="1"/>
</dbReference>
<feature type="chain" id="PRO_5029486488" description="Fungal lipase-type domain-containing protein" evidence="1">
    <location>
        <begin position="23"/>
        <end position="382"/>
    </location>
</feature>
<dbReference type="Proteomes" id="UP000593567">
    <property type="component" value="Unassembled WGS sequence"/>
</dbReference>
<feature type="signal peptide" evidence="1">
    <location>
        <begin position="1"/>
        <end position="22"/>
    </location>
</feature>
<dbReference type="PANTHER" id="PTHR45908">
    <property type="entry name" value="PROTEIN CBG11750-RELATED"/>
    <property type="match status" value="1"/>
</dbReference>
<keyword evidence="4" id="KW-1185">Reference proteome</keyword>
<dbReference type="InterPro" id="IPR002921">
    <property type="entry name" value="Fungal_lipase-type"/>
</dbReference>